<dbReference type="InterPro" id="IPR036427">
    <property type="entry name" value="Bromodomain-like_sf"/>
</dbReference>
<reference evidence="5 6" key="1">
    <citation type="journal article" date="2022" name="Nat. Genet.">
        <title>Improved pea reference genome and pan-genome highlight genomic features and evolutionary characteristics.</title>
        <authorList>
            <person name="Yang T."/>
            <person name="Liu R."/>
            <person name="Luo Y."/>
            <person name="Hu S."/>
            <person name="Wang D."/>
            <person name="Wang C."/>
            <person name="Pandey M.K."/>
            <person name="Ge S."/>
            <person name="Xu Q."/>
            <person name="Li N."/>
            <person name="Li G."/>
            <person name="Huang Y."/>
            <person name="Saxena R.K."/>
            <person name="Ji Y."/>
            <person name="Li M."/>
            <person name="Yan X."/>
            <person name="He Y."/>
            <person name="Liu Y."/>
            <person name="Wang X."/>
            <person name="Xiang C."/>
            <person name="Varshney R.K."/>
            <person name="Ding H."/>
            <person name="Gao S."/>
            <person name="Zong X."/>
        </authorList>
    </citation>
    <scope>NUCLEOTIDE SEQUENCE [LARGE SCALE GENOMIC DNA]</scope>
    <source>
        <strain evidence="5 6">cv. Zhongwan 6</strain>
    </source>
</reference>
<dbReference type="Pfam" id="PF00439">
    <property type="entry name" value="Bromodomain"/>
    <property type="match status" value="1"/>
</dbReference>
<protein>
    <recommendedName>
        <fullName evidence="4">Bromo domain-containing protein</fullName>
    </recommendedName>
</protein>
<evidence type="ECO:0000259" key="4">
    <source>
        <dbReference type="PROSITE" id="PS50014"/>
    </source>
</evidence>
<feature type="region of interest" description="Disordered" evidence="3">
    <location>
        <begin position="362"/>
        <end position="408"/>
    </location>
</feature>
<evidence type="ECO:0000256" key="3">
    <source>
        <dbReference type="SAM" id="MobiDB-lite"/>
    </source>
</evidence>
<evidence type="ECO:0000256" key="2">
    <source>
        <dbReference type="PROSITE-ProRule" id="PRU00035"/>
    </source>
</evidence>
<dbReference type="PROSITE" id="PS50014">
    <property type="entry name" value="BROMODOMAIN_2"/>
    <property type="match status" value="1"/>
</dbReference>
<dbReference type="PANTHER" id="PTHR22881">
    <property type="entry name" value="BROMODOMAIN CONTAINING PROTEIN"/>
    <property type="match status" value="1"/>
</dbReference>
<gene>
    <name evidence="5" type="ORF">KIW84_021586</name>
</gene>
<feature type="domain" description="Bromo" evidence="4">
    <location>
        <begin position="131"/>
        <end position="177"/>
    </location>
</feature>
<evidence type="ECO:0000313" key="5">
    <source>
        <dbReference type="EMBL" id="KAI5434822.1"/>
    </source>
</evidence>
<dbReference type="Gramene" id="Psat02G0158600-T1">
    <property type="protein sequence ID" value="KAI5434822.1"/>
    <property type="gene ID" value="KIW84_021586"/>
</dbReference>
<name>A0A9D4Y8M8_PEA</name>
<comment type="caution">
    <text evidence="5">The sequence shown here is derived from an EMBL/GenBank/DDBJ whole genome shotgun (WGS) entry which is preliminary data.</text>
</comment>
<evidence type="ECO:0000256" key="1">
    <source>
        <dbReference type="ARBA" id="ARBA00023117"/>
    </source>
</evidence>
<dbReference type="SMART" id="SM00297">
    <property type="entry name" value="BROMO"/>
    <property type="match status" value="1"/>
</dbReference>
<proteinExistence type="predicted"/>
<dbReference type="AlphaFoldDB" id="A0A9D4Y8M8"/>
<dbReference type="EMBL" id="JAMSHJ010000002">
    <property type="protein sequence ID" value="KAI5434822.1"/>
    <property type="molecule type" value="Genomic_DNA"/>
</dbReference>
<dbReference type="SUPFAM" id="SSF47370">
    <property type="entry name" value="Bromodomain"/>
    <property type="match status" value="1"/>
</dbReference>
<dbReference type="OrthoDB" id="21449at2759"/>
<accession>A0A9D4Y8M8</accession>
<feature type="compositionally biased region" description="Basic and acidic residues" evidence="3">
    <location>
        <begin position="374"/>
        <end position="389"/>
    </location>
</feature>
<feature type="region of interest" description="Disordered" evidence="3">
    <location>
        <begin position="1"/>
        <end position="36"/>
    </location>
</feature>
<dbReference type="InterPro" id="IPR001487">
    <property type="entry name" value="Bromodomain"/>
</dbReference>
<dbReference type="PANTHER" id="PTHR22881:SF26">
    <property type="entry name" value="BROMODOMAIN CONTAINING PROTEIN, EXPRESSED"/>
    <property type="match status" value="1"/>
</dbReference>
<keyword evidence="1 2" id="KW-0103">Bromodomain</keyword>
<evidence type="ECO:0000313" key="6">
    <source>
        <dbReference type="Proteomes" id="UP001058974"/>
    </source>
</evidence>
<dbReference type="Gene3D" id="1.20.920.10">
    <property type="entry name" value="Bromodomain-like"/>
    <property type="match status" value="1"/>
</dbReference>
<keyword evidence="6" id="KW-1185">Reference proteome</keyword>
<dbReference type="InterPro" id="IPR051831">
    <property type="entry name" value="Bromodomain_contain_prot"/>
</dbReference>
<organism evidence="5 6">
    <name type="scientific">Pisum sativum</name>
    <name type="common">Garden pea</name>
    <name type="synonym">Lathyrus oleraceus</name>
    <dbReference type="NCBI Taxonomy" id="3888"/>
    <lineage>
        <taxon>Eukaryota</taxon>
        <taxon>Viridiplantae</taxon>
        <taxon>Streptophyta</taxon>
        <taxon>Embryophyta</taxon>
        <taxon>Tracheophyta</taxon>
        <taxon>Spermatophyta</taxon>
        <taxon>Magnoliopsida</taxon>
        <taxon>eudicotyledons</taxon>
        <taxon>Gunneridae</taxon>
        <taxon>Pentapetalae</taxon>
        <taxon>rosids</taxon>
        <taxon>fabids</taxon>
        <taxon>Fabales</taxon>
        <taxon>Fabaceae</taxon>
        <taxon>Papilionoideae</taxon>
        <taxon>50 kb inversion clade</taxon>
        <taxon>NPAAA clade</taxon>
        <taxon>Hologalegina</taxon>
        <taxon>IRL clade</taxon>
        <taxon>Fabeae</taxon>
        <taxon>Lathyrus</taxon>
    </lineage>
</organism>
<dbReference type="Proteomes" id="UP001058974">
    <property type="component" value="Chromosome 2"/>
</dbReference>
<feature type="compositionally biased region" description="Acidic residues" evidence="3">
    <location>
        <begin position="397"/>
        <end position="408"/>
    </location>
</feature>
<sequence>MGSKETKTIGFEDESKQNEKKRRSQENITLEDGKEELKRNKDLTNTSFDKDGNARNFSIKKIGFTCNTPSHLQMIPSVKDGQYHPQSGSTSQTNVSYAMPEKYILEFFLDVLQRSDPDELFAKPINPNQGVHKPLDFATIRAKINMKHYMNMDSFKFDVYRLCFNAMYYNDKDSRHYQVAKALHSLAKSVFEDTSVLSLERFHLESLPKNTQGGIPQDGKQKTIGHARFRHTIPSGGRKKNSTITIPQFLEKNVASISKDISAGASSSQMEFWSSQNANYLRRANDANNSFSSQQNQYGYFQGLVSPSTIYSNQTNENELFKAKKFFSTFPINSYSELQMILGQACPMGPFPMLQHPISSSGPFPSSSIVMNENLKESKGDGENKEKNGEGTSINDSEVEELGLDLKL</sequence>